<dbReference type="CDD" id="cd17329">
    <property type="entry name" value="MFS_MdtH_MDR_like"/>
    <property type="match status" value="1"/>
</dbReference>
<proteinExistence type="predicted"/>
<evidence type="ECO:0000256" key="3">
    <source>
        <dbReference type="ARBA" id="ARBA00022475"/>
    </source>
</evidence>
<dbReference type="RefSeq" id="WP_220220154.1">
    <property type="nucleotide sequence ID" value="NZ_CP048268.1"/>
</dbReference>
<keyword evidence="4 7" id="KW-0812">Transmembrane</keyword>
<feature type="transmembrane region" description="Helical" evidence="7">
    <location>
        <begin position="162"/>
        <end position="179"/>
    </location>
</feature>
<feature type="transmembrane region" description="Helical" evidence="7">
    <location>
        <begin position="42"/>
        <end position="62"/>
    </location>
</feature>
<keyword evidence="6 7" id="KW-0472">Membrane</keyword>
<keyword evidence="5 7" id="KW-1133">Transmembrane helix</keyword>
<protein>
    <submittedName>
        <fullName evidence="9">MFS transporter</fullName>
    </submittedName>
</protein>
<dbReference type="InterPro" id="IPR011701">
    <property type="entry name" value="MFS"/>
</dbReference>
<evidence type="ECO:0000256" key="1">
    <source>
        <dbReference type="ARBA" id="ARBA00004651"/>
    </source>
</evidence>
<name>A0ABX8WD56_9LACO</name>
<dbReference type="InterPro" id="IPR020846">
    <property type="entry name" value="MFS_dom"/>
</dbReference>
<organism evidence="9 10">
    <name type="scientific">Lactobacillus panisapium</name>
    <dbReference type="NCBI Taxonomy" id="2012495"/>
    <lineage>
        <taxon>Bacteria</taxon>
        <taxon>Bacillati</taxon>
        <taxon>Bacillota</taxon>
        <taxon>Bacilli</taxon>
        <taxon>Lactobacillales</taxon>
        <taxon>Lactobacillaceae</taxon>
        <taxon>Lactobacillus</taxon>
    </lineage>
</organism>
<dbReference type="Pfam" id="PF07690">
    <property type="entry name" value="MFS_1"/>
    <property type="match status" value="1"/>
</dbReference>
<evidence type="ECO:0000256" key="6">
    <source>
        <dbReference type="ARBA" id="ARBA00023136"/>
    </source>
</evidence>
<feature type="transmembrane region" description="Helical" evidence="7">
    <location>
        <begin position="74"/>
        <end position="93"/>
    </location>
</feature>
<sequence>MTNQKQTVSLKWLLVGVLITNTAMSFIWPLNTIYLHETLHKSLVIASLVLFFNQFATMLGSLIGGKLFDQWQPYYAILLGISLNIFALGGLIFLHTWPFYAILLILSGFANGISVTCENSLATRVKNRRSSYVFNLLYFAANFGLVFGTLTVGYILPLGIGYVFALTTSIQILFLLVAYKKYNVARSVTENKRNFTGHKGKMTSQILGVLFLTLVCWLVYEQWQSNLSAYMVELGFPVKKYSLLWTLNAVLIVVFQPLVTFFDDWLLKHLRGRLNLGALLLVNSFVILLLPFKHNYLLYLLSMCLLTLGEILLFPGVASFVDLAAPTNLTGYYQGKVQVFSALGKAIGPVFGALIIDNSNYEVLFLVCGLMVLGAELVFSLPLLKKTT</sequence>
<dbReference type="PANTHER" id="PTHR23517:SF10">
    <property type="entry name" value="MAJOR FACILITATOR SUPERFAMILY (MFS) PROFILE DOMAIN-CONTAINING PROTEIN"/>
    <property type="match status" value="1"/>
</dbReference>
<dbReference type="PANTHER" id="PTHR23517">
    <property type="entry name" value="RESISTANCE PROTEIN MDTM, PUTATIVE-RELATED-RELATED"/>
    <property type="match status" value="1"/>
</dbReference>
<dbReference type="Gene3D" id="1.20.1250.20">
    <property type="entry name" value="MFS general substrate transporter like domains"/>
    <property type="match status" value="1"/>
</dbReference>
<evidence type="ECO:0000256" key="7">
    <source>
        <dbReference type="SAM" id="Phobius"/>
    </source>
</evidence>
<evidence type="ECO:0000256" key="5">
    <source>
        <dbReference type="ARBA" id="ARBA00022989"/>
    </source>
</evidence>
<feature type="transmembrane region" description="Helical" evidence="7">
    <location>
        <begin position="200"/>
        <end position="220"/>
    </location>
</feature>
<reference evidence="9 10" key="1">
    <citation type="submission" date="2020-01" db="EMBL/GenBank/DDBJ databases">
        <title>Vast differences in strain-level diversity in the gut microbiota of two closely related honey bee species.</title>
        <authorList>
            <person name="Ellegaard K.M."/>
            <person name="Suenami S."/>
            <person name="Miyazaki R."/>
            <person name="Engel P."/>
        </authorList>
    </citation>
    <scope>NUCLEOTIDE SEQUENCE [LARGE SCALE GENOMIC DNA]</scope>
    <source>
        <strain evidence="9 10">ESL0416</strain>
    </source>
</reference>
<feature type="transmembrane region" description="Helical" evidence="7">
    <location>
        <begin position="337"/>
        <end position="357"/>
    </location>
</feature>
<accession>A0ABX8WD56</accession>
<dbReference type="EMBL" id="CP048268">
    <property type="protein sequence ID" value="QYN53463.1"/>
    <property type="molecule type" value="Genomic_DNA"/>
</dbReference>
<evidence type="ECO:0000256" key="2">
    <source>
        <dbReference type="ARBA" id="ARBA00022448"/>
    </source>
</evidence>
<evidence type="ECO:0000313" key="9">
    <source>
        <dbReference type="EMBL" id="QYN53463.1"/>
    </source>
</evidence>
<feature type="transmembrane region" description="Helical" evidence="7">
    <location>
        <begin position="298"/>
        <end position="325"/>
    </location>
</feature>
<dbReference type="Proteomes" id="UP000826550">
    <property type="component" value="Chromosome"/>
</dbReference>
<gene>
    <name evidence="9" type="ORF">GYM71_08555</name>
</gene>
<evidence type="ECO:0000313" key="10">
    <source>
        <dbReference type="Proteomes" id="UP000826550"/>
    </source>
</evidence>
<evidence type="ECO:0000259" key="8">
    <source>
        <dbReference type="PROSITE" id="PS50850"/>
    </source>
</evidence>
<keyword evidence="3" id="KW-1003">Cell membrane</keyword>
<feature type="transmembrane region" description="Helical" evidence="7">
    <location>
        <begin position="240"/>
        <end position="262"/>
    </location>
</feature>
<feature type="domain" description="Major facilitator superfamily (MFS) profile" evidence="8">
    <location>
        <begin position="9"/>
        <end position="386"/>
    </location>
</feature>
<dbReference type="InterPro" id="IPR050171">
    <property type="entry name" value="MFS_Transporters"/>
</dbReference>
<feature type="transmembrane region" description="Helical" evidence="7">
    <location>
        <begin position="99"/>
        <end position="121"/>
    </location>
</feature>
<keyword evidence="2" id="KW-0813">Transport</keyword>
<feature type="transmembrane region" description="Helical" evidence="7">
    <location>
        <begin position="274"/>
        <end position="292"/>
    </location>
</feature>
<comment type="subcellular location">
    <subcellularLocation>
        <location evidence="1">Cell membrane</location>
        <topology evidence="1">Multi-pass membrane protein</topology>
    </subcellularLocation>
</comment>
<feature type="transmembrane region" description="Helical" evidence="7">
    <location>
        <begin position="363"/>
        <end position="384"/>
    </location>
</feature>
<evidence type="ECO:0000256" key="4">
    <source>
        <dbReference type="ARBA" id="ARBA00022692"/>
    </source>
</evidence>
<feature type="transmembrane region" description="Helical" evidence="7">
    <location>
        <begin position="12"/>
        <end position="30"/>
    </location>
</feature>
<dbReference type="InterPro" id="IPR036259">
    <property type="entry name" value="MFS_trans_sf"/>
</dbReference>
<dbReference type="PROSITE" id="PS50850">
    <property type="entry name" value="MFS"/>
    <property type="match status" value="1"/>
</dbReference>
<dbReference type="SUPFAM" id="SSF103473">
    <property type="entry name" value="MFS general substrate transporter"/>
    <property type="match status" value="1"/>
</dbReference>
<feature type="transmembrane region" description="Helical" evidence="7">
    <location>
        <begin position="133"/>
        <end position="156"/>
    </location>
</feature>
<keyword evidence="10" id="KW-1185">Reference proteome</keyword>